<accession>A0A8J3MQW9</accession>
<evidence type="ECO:0000313" key="4">
    <source>
        <dbReference type="EMBL" id="GHO43211.1"/>
    </source>
</evidence>
<evidence type="ECO:0000256" key="1">
    <source>
        <dbReference type="ARBA" id="ARBA00022553"/>
    </source>
</evidence>
<feature type="domain" description="Response regulatory" evidence="3">
    <location>
        <begin position="1"/>
        <end position="108"/>
    </location>
</feature>
<dbReference type="PANTHER" id="PTHR44591">
    <property type="entry name" value="STRESS RESPONSE REGULATOR PROTEIN 1"/>
    <property type="match status" value="1"/>
</dbReference>
<dbReference type="AlphaFoldDB" id="A0A8J3MQW9"/>
<organism evidence="4 5">
    <name type="scientific">Ktedonospora formicarum</name>
    <dbReference type="NCBI Taxonomy" id="2778364"/>
    <lineage>
        <taxon>Bacteria</taxon>
        <taxon>Bacillati</taxon>
        <taxon>Chloroflexota</taxon>
        <taxon>Ktedonobacteria</taxon>
        <taxon>Ktedonobacterales</taxon>
        <taxon>Ktedonobacteraceae</taxon>
        <taxon>Ktedonospora</taxon>
    </lineage>
</organism>
<evidence type="ECO:0000259" key="3">
    <source>
        <dbReference type="PROSITE" id="PS50110"/>
    </source>
</evidence>
<protein>
    <recommendedName>
        <fullName evidence="3">Response regulatory domain-containing protein</fullName>
    </recommendedName>
</protein>
<proteinExistence type="predicted"/>
<name>A0A8J3MQW9_9CHLR</name>
<dbReference type="GO" id="GO:0000160">
    <property type="term" value="P:phosphorelay signal transduction system"/>
    <property type="evidence" value="ECO:0007669"/>
    <property type="project" value="InterPro"/>
</dbReference>
<dbReference type="Gene3D" id="3.40.50.2300">
    <property type="match status" value="1"/>
</dbReference>
<gene>
    <name evidence="4" type="ORF">KSX_13740</name>
</gene>
<evidence type="ECO:0000256" key="2">
    <source>
        <dbReference type="PROSITE-ProRule" id="PRU00169"/>
    </source>
</evidence>
<dbReference type="InterPro" id="IPR050595">
    <property type="entry name" value="Bact_response_regulator"/>
</dbReference>
<dbReference type="Pfam" id="PF00072">
    <property type="entry name" value="Response_reg"/>
    <property type="match status" value="1"/>
</dbReference>
<dbReference type="PROSITE" id="PS50110">
    <property type="entry name" value="RESPONSE_REGULATORY"/>
    <property type="match status" value="1"/>
</dbReference>
<feature type="modified residue" description="4-aspartylphosphate" evidence="2">
    <location>
        <position position="42"/>
    </location>
</feature>
<dbReference type="Proteomes" id="UP000612362">
    <property type="component" value="Unassembled WGS sequence"/>
</dbReference>
<keyword evidence="1 2" id="KW-0597">Phosphoprotein</keyword>
<dbReference type="PANTHER" id="PTHR44591:SF3">
    <property type="entry name" value="RESPONSE REGULATORY DOMAIN-CONTAINING PROTEIN"/>
    <property type="match status" value="1"/>
</dbReference>
<comment type="caution">
    <text evidence="4">The sequence shown here is derived from an EMBL/GenBank/DDBJ whole genome shotgun (WGS) entry which is preliminary data.</text>
</comment>
<keyword evidence="5" id="KW-1185">Reference proteome</keyword>
<evidence type="ECO:0000313" key="5">
    <source>
        <dbReference type="Proteomes" id="UP000612362"/>
    </source>
</evidence>
<dbReference type="InterPro" id="IPR011006">
    <property type="entry name" value="CheY-like_superfamily"/>
</dbReference>
<sequence>MLVLQDEDYEVIAYPDAEACLDALRIEAPTSKTTSIDLLIVDWRLNGTMSGIEVIKCVRSVPYLAELPIILTTAATFTDIESLRDLQVSLLEKPFSVDEIISLIKRVTGPLASS</sequence>
<reference evidence="4" key="1">
    <citation type="submission" date="2020-10" db="EMBL/GenBank/DDBJ databases">
        <title>Taxonomic study of unclassified bacteria belonging to the class Ktedonobacteria.</title>
        <authorList>
            <person name="Yabe S."/>
            <person name="Wang C.M."/>
            <person name="Zheng Y."/>
            <person name="Sakai Y."/>
            <person name="Cavaletti L."/>
            <person name="Monciardini P."/>
            <person name="Donadio S."/>
        </authorList>
    </citation>
    <scope>NUCLEOTIDE SEQUENCE</scope>
    <source>
        <strain evidence="4">SOSP1-1</strain>
    </source>
</reference>
<dbReference type="SUPFAM" id="SSF52172">
    <property type="entry name" value="CheY-like"/>
    <property type="match status" value="1"/>
</dbReference>
<dbReference type="EMBL" id="BNJF01000001">
    <property type="protein sequence ID" value="GHO43211.1"/>
    <property type="molecule type" value="Genomic_DNA"/>
</dbReference>
<dbReference type="InterPro" id="IPR001789">
    <property type="entry name" value="Sig_transdc_resp-reg_receiver"/>
</dbReference>